<organism evidence="1 2">
    <name type="scientific">Cupriavidus taiwanensis</name>
    <dbReference type="NCBI Taxonomy" id="164546"/>
    <lineage>
        <taxon>Bacteria</taxon>
        <taxon>Pseudomonadati</taxon>
        <taxon>Pseudomonadota</taxon>
        <taxon>Betaproteobacteria</taxon>
        <taxon>Burkholderiales</taxon>
        <taxon>Burkholderiaceae</taxon>
        <taxon>Cupriavidus</taxon>
    </lineage>
</organism>
<reference evidence="1 2" key="1">
    <citation type="submission" date="2018-01" db="EMBL/GenBank/DDBJ databases">
        <authorList>
            <person name="Gaut B.S."/>
            <person name="Morton B.R."/>
            <person name="Clegg M.T."/>
            <person name="Duvall M.R."/>
        </authorList>
    </citation>
    <scope>NUCLEOTIDE SEQUENCE [LARGE SCALE GENOMIC DNA]</scope>
    <source>
        <strain evidence="1">Cupriavidus taiwanensis cmp 52</strain>
    </source>
</reference>
<dbReference type="Proteomes" id="UP000256805">
    <property type="component" value="Unassembled WGS sequence"/>
</dbReference>
<accession>A0A375JDF9</accession>
<protein>
    <submittedName>
        <fullName evidence="1">Uncharacterized protein</fullName>
    </submittedName>
</protein>
<sequence length="229" mass="25234">MFKRHTISIEVGSVPAEESCAQVGHADYETQSRLECAVFIRQLKRVFGNPDAVALTLERRGFAHELGRYHEVAAIMTAAGADLFDEARIPTCWDAIARAELTWRRLQAQWRAQVVAGIVELADVPASFCRSAIPDFPDHPGRGLVGDGLLASARGSCNFPALTEVACTTRSSSTSSRRRKRLTLPIALRRTSSAIAWRVSLNTPTLWKSGRTTVRMRSWSAFAPRLPAT</sequence>
<proteinExistence type="predicted"/>
<dbReference type="EMBL" id="OVTA01000083">
    <property type="protein sequence ID" value="SPS02601.1"/>
    <property type="molecule type" value="Genomic_DNA"/>
</dbReference>
<evidence type="ECO:0000313" key="1">
    <source>
        <dbReference type="EMBL" id="SPS02601.1"/>
    </source>
</evidence>
<name>A0A375JDF9_9BURK</name>
<evidence type="ECO:0000313" key="2">
    <source>
        <dbReference type="Proteomes" id="UP000256805"/>
    </source>
</evidence>
<dbReference type="AlphaFoldDB" id="A0A375JDF9"/>
<gene>
    <name evidence="1" type="ORF">CBM2634_U20006</name>
</gene>